<organism evidence="2 3">
    <name type="scientific">Kiloniella litopenaei</name>
    <dbReference type="NCBI Taxonomy" id="1549748"/>
    <lineage>
        <taxon>Bacteria</taxon>
        <taxon>Pseudomonadati</taxon>
        <taxon>Pseudomonadota</taxon>
        <taxon>Alphaproteobacteria</taxon>
        <taxon>Rhodospirillales</taxon>
        <taxon>Kiloniellaceae</taxon>
        <taxon>Kiloniella</taxon>
    </lineage>
</organism>
<evidence type="ECO:0000313" key="3">
    <source>
        <dbReference type="Proteomes" id="UP000034491"/>
    </source>
</evidence>
<name>A0A0M2R4R3_9PROT</name>
<proteinExistence type="predicted"/>
<evidence type="ECO:0000256" key="1">
    <source>
        <dbReference type="SAM" id="MobiDB-lite"/>
    </source>
</evidence>
<reference evidence="2 3" key="1">
    <citation type="submission" date="2015-03" db="EMBL/GenBank/DDBJ databases">
        <title>Genome sequence of Kiloniella sp. P1-1, isolated from the gut microflora of Pacific white shrimp, Penaeus vannamei.</title>
        <authorList>
            <person name="Shao Z."/>
            <person name="Wang L."/>
            <person name="Li X."/>
        </authorList>
    </citation>
    <scope>NUCLEOTIDE SEQUENCE [LARGE SCALE GENOMIC DNA]</scope>
    <source>
        <strain evidence="2 3">P1-1</strain>
    </source>
</reference>
<comment type="caution">
    <text evidence="2">The sequence shown here is derived from an EMBL/GenBank/DDBJ whole genome shotgun (WGS) entry which is preliminary data.</text>
</comment>
<accession>A0A0M2R4R3</accession>
<dbReference type="AlphaFoldDB" id="A0A0M2R4R3"/>
<sequence>MYHSAPNLSTEHEHKEIKKGTVTRLKQSQIMDANPVWVATSALIAKFFFLLQPLKKVCPVL</sequence>
<protein>
    <submittedName>
        <fullName evidence="2">Uncharacterized protein</fullName>
    </submittedName>
</protein>
<keyword evidence="3" id="KW-1185">Reference proteome</keyword>
<gene>
    <name evidence="2" type="ORF">WH95_18510</name>
</gene>
<evidence type="ECO:0000313" key="2">
    <source>
        <dbReference type="EMBL" id="KKJ75434.1"/>
    </source>
</evidence>
<dbReference type="Proteomes" id="UP000034491">
    <property type="component" value="Unassembled WGS sequence"/>
</dbReference>
<feature type="region of interest" description="Disordered" evidence="1">
    <location>
        <begin position="1"/>
        <end position="24"/>
    </location>
</feature>
<dbReference type="EMBL" id="LANI01000032">
    <property type="protein sequence ID" value="KKJ75434.1"/>
    <property type="molecule type" value="Genomic_DNA"/>
</dbReference>
<feature type="compositionally biased region" description="Basic and acidic residues" evidence="1">
    <location>
        <begin position="10"/>
        <end position="19"/>
    </location>
</feature>